<evidence type="ECO:0000313" key="2">
    <source>
        <dbReference type="Proteomes" id="UP001195483"/>
    </source>
</evidence>
<reference evidence="1" key="1">
    <citation type="journal article" date="2021" name="Genome Biol. Evol.">
        <title>A High-Quality Reference Genome for a Parasitic Bivalve with Doubly Uniparental Inheritance (Bivalvia: Unionida).</title>
        <authorList>
            <person name="Smith C.H."/>
        </authorList>
    </citation>
    <scope>NUCLEOTIDE SEQUENCE</scope>
    <source>
        <strain evidence="1">CHS0354</strain>
    </source>
</reference>
<protein>
    <submittedName>
        <fullName evidence="1">Uncharacterized protein</fullName>
    </submittedName>
</protein>
<evidence type="ECO:0000313" key="1">
    <source>
        <dbReference type="EMBL" id="KAK3579017.1"/>
    </source>
</evidence>
<dbReference type="EMBL" id="JAEAOA010002045">
    <property type="protein sequence ID" value="KAK3579017.1"/>
    <property type="molecule type" value="Genomic_DNA"/>
</dbReference>
<sequence length="90" mass="10066">MDDRSVSRTHEILIFPEGIKNTFRKELLGSLLPAKVGSVANDTNGSKLVGLRKRLRSSRDYLGSGFSSRDYLDSGCLSIRHLLVRPLIYT</sequence>
<accession>A0AAE0VJD9</accession>
<dbReference type="AlphaFoldDB" id="A0AAE0VJD9"/>
<gene>
    <name evidence="1" type="ORF">CHS0354_034815</name>
</gene>
<name>A0AAE0VJD9_9BIVA</name>
<keyword evidence="2" id="KW-1185">Reference proteome</keyword>
<dbReference type="Proteomes" id="UP001195483">
    <property type="component" value="Unassembled WGS sequence"/>
</dbReference>
<reference evidence="1" key="3">
    <citation type="submission" date="2023-05" db="EMBL/GenBank/DDBJ databases">
        <authorList>
            <person name="Smith C.H."/>
        </authorList>
    </citation>
    <scope>NUCLEOTIDE SEQUENCE</scope>
    <source>
        <strain evidence="1">CHS0354</strain>
        <tissue evidence="1">Mantle</tissue>
    </source>
</reference>
<proteinExistence type="predicted"/>
<reference evidence="1" key="2">
    <citation type="journal article" date="2021" name="Genome Biol. Evol.">
        <title>Developing a high-quality reference genome for a parasitic bivalve with doubly uniparental inheritance (Bivalvia: Unionida).</title>
        <authorList>
            <person name="Smith C.H."/>
        </authorList>
    </citation>
    <scope>NUCLEOTIDE SEQUENCE</scope>
    <source>
        <strain evidence="1">CHS0354</strain>
        <tissue evidence="1">Mantle</tissue>
    </source>
</reference>
<organism evidence="1 2">
    <name type="scientific">Potamilus streckersoni</name>
    <dbReference type="NCBI Taxonomy" id="2493646"/>
    <lineage>
        <taxon>Eukaryota</taxon>
        <taxon>Metazoa</taxon>
        <taxon>Spiralia</taxon>
        <taxon>Lophotrochozoa</taxon>
        <taxon>Mollusca</taxon>
        <taxon>Bivalvia</taxon>
        <taxon>Autobranchia</taxon>
        <taxon>Heteroconchia</taxon>
        <taxon>Palaeoheterodonta</taxon>
        <taxon>Unionida</taxon>
        <taxon>Unionoidea</taxon>
        <taxon>Unionidae</taxon>
        <taxon>Ambleminae</taxon>
        <taxon>Lampsilini</taxon>
        <taxon>Potamilus</taxon>
    </lineage>
</organism>
<comment type="caution">
    <text evidence="1">The sequence shown here is derived from an EMBL/GenBank/DDBJ whole genome shotgun (WGS) entry which is preliminary data.</text>
</comment>